<reference evidence="2" key="2">
    <citation type="submission" date="2022-01" db="EMBL/GenBank/DDBJ databases">
        <authorList>
            <person name="Yamashiro T."/>
            <person name="Shiraishi A."/>
            <person name="Satake H."/>
            <person name="Nakayama K."/>
        </authorList>
    </citation>
    <scope>NUCLEOTIDE SEQUENCE</scope>
</reference>
<name>A0ABQ4ZML4_9ASTR</name>
<dbReference type="SUPFAM" id="SSF90250">
    <property type="entry name" value="Troponin coil-coiled subunits"/>
    <property type="match status" value="1"/>
</dbReference>
<protein>
    <submittedName>
        <fullName evidence="2">Uncharacterized protein</fullName>
    </submittedName>
</protein>
<sequence length="256" mass="28335">MLVQAQEEVGGCSANPTDPHHTPIIIQPLTSQPKKKHHRKSKKKNTEVPQPSDSTEPIADEAPNVENVPTHSNDPLLNGEDRLKLNELMKLCTSLSQRVLDLETTKTSQSAEITELKERVKKLENKGGSRTHRLRRLYKVGRSTRVVSYEVEGLGDQEDASKQGRIINEIDEDAEVTLVNETQGRYDDNLMFDTSVLDNEQDMAEKEVDMAKKEVSTADLVTTVGEVVTTANVVVSTAEVTTDSTTTTIIDELTLA</sequence>
<feature type="region of interest" description="Disordered" evidence="1">
    <location>
        <begin position="1"/>
        <end position="77"/>
    </location>
</feature>
<accession>A0ABQ4ZML4</accession>
<dbReference type="InterPro" id="IPR038077">
    <property type="entry name" value="Troponin_sf"/>
</dbReference>
<organism evidence="2 3">
    <name type="scientific">Tanacetum coccineum</name>
    <dbReference type="NCBI Taxonomy" id="301880"/>
    <lineage>
        <taxon>Eukaryota</taxon>
        <taxon>Viridiplantae</taxon>
        <taxon>Streptophyta</taxon>
        <taxon>Embryophyta</taxon>
        <taxon>Tracheophyta</taxon>
        <taxon>Spermatophyta</taxon>
        <taxon>Magnoliopsida</taxon>
        <taxon>eudicotyledons</taxon>
        <taxon>Gunneridae</taxon>
        <taxon>Pentapetalae</taxon>
        <taxon>asterids</taxon>
        <taxon>campanulids</taxon>
        <taxon>Asterales</taxon>
        <taxon>Asteraceae</taxon>
        <taxon>Asteroideae</taxon>
        <taxon>Anthemideae</taxon>
        <taxon>Anthemidinae</taxon>
        <taxon>Tanacetum</taxon>
    </lineage>
</organism>
<dbReference type="EMBL" id="BQNB010011508">
    <property type="protein sequence ID" value="GJS91474.1"/>
    <property type="molecule type" value="Genomic_DNA"/>
</dbReference>
<dbReference type="Proteomes" id="UP001151760">
    <property type="component" value="Unassembled WGS sequence"/>
</dbReference>
<feature type="compositionally biased region" description="Basic residues" evidence="1">
    <location>
        <begin position="33"/>
        <end position="43"/>
    </location>
</feature>
<proteinExistence type="predicted"/>
<keyword evidence="3" id="KW-1185">Reference proteome</keyword>
<evidence type="ECO:0000313" key="3">
    <source>
        <dbReference type="Proteomes" id="UP001151760"/>
    </source>
</evidence>
<comment type="caution">
    <text evidence="2">The sequence shown here is derived from an EMBL/GenBank/DDBJ whole genome shotgun (WGS) entry which is preliminary data.</text>
</comment>
<reference evidence="2" key="1">
    <citation type="journal article" date="2022" name="Int. J. Mol. Sci.">
        <title>Draft Genome of Tanacetum Coccineum: Genomic Comparison of Closely Related Tanacetum-Family Plants.</title>
        <authorList>
            <person name="Yamashiro T."/>
            <person name="Shiraishi A."/>
            <person name="Nakayama K."/>
            <person name="Satake H."/>
        </authorList>
    </citation>
    <scope>NUCLEOTIDE SEQUENCE</scope>
</reference>
<gene>
    <name evidence="2" type="ORF">Tco_0774110</name>
</gene>
<evidence type="ECO:0000313" key="2">
    <source>
        <dbReference type="EMBL" id="GJS91474.1"/>
    </source>
</evidence>
<evidence type="ECO:0000256" key="1">
    <source>
        <dbReference type="SAM" id="MobiDB-lite"/>
    </source>
</evidence>